<keyword evidence="4" id="KW-1185">Reference proteome</keyword>
<dbReference type="OrthoDB" id="4225815at2759"/>
<reference evidence="3 4" key="1">
    <citation type="submission" date="2017-10" db="EMBL/GenBank/DDBJ databases">
        <title>Comparative genomics in systemic dimorphic fungi from Ajellomycetaceae.</title>
        <authorList>
            <person name="Munoz J.F."/>
            <person name="Mcewen J.G."/>
            <person name="Clay O.K."/>
            <person name="Cuomo C.A."/>
        </authorList>
    </citation>
    <scope>NUCLEOTIDE SEQUENCE [LARGE SCALE GENOMIC DNA]</scope>
    <source>
        <strain evidence="3 4">UAMH7299</strain>
    </source>
</reference>
<evidence type="ECO:0000256" key="1">
    <source>
        <dbReference type="ARBA" id="ARBA00023157"/>
    </source>
</evidence>
<keyword evidence="1 2" id="KW-1015">Disulfide bond</keyword>
<keyword evidence="2" id="KW-0134">Cell wall</keyword>
<dbReference type="Proteomes" id="UP000224634">
    <property type="component" value="Unassembled WGS sequence"/>
</dbReference>
<feature type="chain" id="PRO_5013984540" description="Hydrophobin" evidence="2">
    <location>
        <begin position="22"/>
        <end position="122"/>
    </location>
</feature>
<evidence type="ECO:0000313" key="3">
    <source>
        <dbReference type="EMBL" id="PGH18724.1"/>
    </source>
</evidence>
<organism evidence="3 4">
    <name type="scientific">Polytolypa hystricis (strain UAMH7299)</name>
    <dbReference type="NCBI Taxonomy" id="1447883"/>
    <lineage>
        <taxon>Eukaryota</taxon>
        <taxon>Fungi</taxon>
        <taxon>Dikarya</taxon>
        <taxon>Ascomycota</taxon>
        <taxon>Pezizomycotina</taxon>
        <taxon>Eurotiomycetes</taxon>
        <taxon>Eurotiomycetidae</taxon>
        <taxon>Onygenales</taxon>
        <taxon>Onygenales incertae sedis</taxon>
        <taxon>Polytolypa</taxon>
    </lineage>
</organism>
<comment type="caution">
    <text evidence="3">The sequence shown here is derived from an EMBL/GenBank/DDBJ whole genome shotgun (WGS) entry which is preliminary data.</text>
</comment>
<proteinExistence type="inferred from homology"/>
<dbReference type="CDD" id="cd23507">
    <property type="entry name" value="hydrophobin_I"/>
    <property type="match status" value="1"/>
</dbReference>
<sequence>MQFKIVFTITGLLAAFASAVALPAPAETYPLVMRAGDCNSQPQCCNSISKPEDKSTSNLLKSLQLTEKAVGGNVATNCKPISGNIVSVDALSDVCASQTVCCNNNSFNGLIALGCIPIGVQV</sequence>
<dbReference type="STRING" id="1447883.A0A2B7Y3P0"/>
<gene>
    <name evidence="3" type="ORF">AJ80_04377</name>
</gene>
<keyword evidence="2" id="KW-0964">Secreted</keyword>
<dbReference type="SMART" id="SM00075">
    <property type="entry name" value="HYDRO"/>
    <property type="match status" value="1"/>
</dbReference>
<comment type="subcellular location">
    <subcellularLocation>
        <location evidence="2">Secreted</location>
        <location evidence="2">Cell wall</location>
    </subcellularLocation>
</comment>
<accession>A0A2B7Y3P0</accession>
<dbReference type="EMBL" id="PDNA01000055">
    <property type="protein sequence ID" value="PGH18724.1"/>
    <property type="molecule type" value="Genomic_DNA"/>
</dbReference>
<dbReference type="InterPro" id="IPR001338">
    <property type="entry name" value="Class_I_Hydrophobin"/>
</dbReference>
<name>A0A2B7Y3P0_POLH7</name>
<keyword evidence="2" id="KW-0732">Signal</keyword>
<comment type="similarity">
    <text evidence="2">Belongs to the fungal hydrophobin family.</text>
</comment>
<dbReference type="Pfam" id="PF01185">
    <property type="entry name" value="Hydrophobin"/>
    <property type="match status" value="1"/>
</dbReference>
<evidence type="ECO:0000313" key="4">
    <source>
        <dbReference type="Proteomes" id="UP000224634"/>
    </source>
</evidence>
<dbReference type="GO" id="GO:0005199">
    <property type="term" value="F:structural constituent of cell wall"/>
    <property type="evidence" value="ECO:0007669"/>
    <property type="project" value="InterPro"/>
</dbReference>
<dbReference type="GO" id="GO:0009277">
    <property type="term" value="C:fungal-type cell wall"/>
    <property type="evidence" value="ECO:0007669"/>
    <property type="project" value="InterPro"/>
</dbReference>
<evidence type="ECO:0000256" key="2">
    <source>
        <dbReference type="RuleBase" id="RU365009"/>
    </source>
</evidence>
<protein>
    <recommendedName>
        <fullName evidence="2">Hydrophobin</fullName>
    </recommendedName>
</protein>
<dbReference type="AlphaFoldDB" id="A0A2B7Y3P0"/>
<feature type="signal peptide" evidence="2">
    <location>
        <begin position="1"/>
        <end position="21"/>
    </location>
</feature>